<evidence type="ECO:0000256" key="1">
    <source>
        <dbReference type="ARBA" id="ARBA00004418"/>
    </source>
</evidence>
<evidence type="ECO:0000256" key="3">
    <source>
        <dbReference type="ARBA" id="ARBA00019815"/>
    </source>
</evidence>
<keyword evidence="6" id="KW-0574">Periplasm</keyword>
<dbReference type="InterPro" id="IPR005967">
    <property type="entry name" value="ThiB"/>
</dbReference>
<feature type="chain" id="PRO_5001996810" description="Thiamine-binding periplasmic protein" evidence="7">
    <location>
        <begin position="20"/>
        <end position="331"/>
    </location>
</feature>
<dbReference type="InterPro" id="IPR006059">
    <property type="entry name" value="SBP"/>
</dbReference>
<dbReference type="PANTHER" id="PTHR30006:SF3">
    <property type="entry name" value="THIAMINE-BINDING PERIPLASMIC PROTEIN"/>
    <property type="match status" value="1"/>
</dbReference>
<evidence type="ECO:0000256" key="7">
    <source>
        <dbReference type="SAM" id="SignalP"/>
    </source>
</evidence>
<evidence type="ECO:0000313" key="9">
    <source>
        <dbReference type="Proteomes" id="UP000030526"/>
    </source>
</evidence>
<keyword evidence="5 7" id="KW-0732">Signal</keyword>
<evidence type="ECO:0000256" key="2">
    <source>
        <dbReference type="ARBA" id="ARBA00008520"/>
    </source>
</evidence>
<feature type="signal peptide" evidence="7">
    <location>
        <begin position="1"/>
        <end position="19"/>
    </location>
</feature>
<dbReference type="NCBIfam" id="TIGR01254">
    <property type="entry name" value="sfuA"/>
    <property type="match status" value="1"/>
</dbReference>
<accession>A0A0A2XLV6</accession>
<dbReference type="AlphaFoldDB" id="A0A0A2XLV6"/>
<dbReference type="SUPFAM" id="SSF53850">
    <property type="entry name" value="Periplasmic binding protein-like II"/>
    <property type="match status" value="1"/>
</dbReference>
<dbReference type="Gene3D" id="3.40.190.10">
    <property type="entry name" value="Periplasmic binding protein-like II"/>
    <property type="match status" value="2"/>
</dbReference>
<comment type="subcellular location">
    <subcellularLocation>
        <location evidence="1">Periplasm</location>
    </subcellularLocation>
</comment>
<dbReference type="Pfam" id="PF13416">
    <property type="entry name" value="SBP_bac_8"/>
    <property type="match status" value="1"/>
</dbReference>
<dbReference type="InterPro" id="IPR005948">
    <property type="entry name" value="ThiB-like"/>
</dbReference>
<name>A0A0A2XLV6_9PAST</name>
<proteinExistence type="inferred from homology"/>
<evidence type="ECO:0000256" key="6">
    <source>
        <dbReference type="ARBA" id="ARBA00022764"/>
    </source>
</evidence>
<dbReference type="GO" id="GO:0030288">
    <property type="term" value="C:outer membrane-bounded periplasmic space"/>
    <property type="evidence" value="ECO:0007669"/>
    <property type="project" value="InterPro"/>
</dbReference>
<reference evidence="8 9" key="1">
    <citation type="submission" date="2014-08" db="EMBL/GenBank/DDBJ databases">
        <title>Chaperone-usher fimbriae in a diverse selection of Gallibacterium genomes.</title>
        <authorList>
            <person name="Kudirkiene E."/>
            <person name="Bager R.J."/>
            <person name="Johnson T.J."/>
            <person name="Bojesen A.M."/>
        </authorList>
    </citation>
    <scope>NUCLEOTIDE SEQUENCE [LARGE SCALE GENOMIC DNA]</scope>
    <source>
        <strain evidence="8 9">20558/3kl.</strain>
    </source>
</reference>
<comment type="similarity">
    <text evidence="2">Belongs to the bacterial solute-binding protein 1 family.</text>
</comment>
<dbReference type="CDD" id="cd13545">
    <property type="entry name" value="PBP2_TbpA"/>
    <property type="match status" value="1"/>
</dbReference>
<dbReference type="EMBL" id="JPXS01000014">
    <property type="protein sequence ID" value="KGQ33336.1"/>
    <property type="molecule type" value="Genomic_DNA"/>
</dbReference>
<dbReference type="PANTHER" id="PTHR30006">
    <property type="entry name" value="THIAMINE-BINDING PERIPLASMIC PROTEIN-RELATED"/>
    <property type="match status" value="1"/>
</dbReference>
<organism evidence="8 9">
    <name type="scientific">Gallibacterium anatis</name>
    <dbReference type="NCBI Taxonomy" id="750"/>
    <lineage>
        <taxon>Bacteria</taxon>
        <taxon>Pseudomonadati</taxon>
        <taxon>Pseudomonadota</taxon>
        <taxon>Gammaproteobacteria</taxon>
        <taxon>Pasteurellales</taxon>
        <taxon>Pasteurellaceae</taxon>
        <taxon>Gallibacterium</taxon>
    </lineage>
</organism>
<comment type="caution">
    <text evidence="8">The sequence shown here is derived from an EMBL/GenBank/DDBJ whole genome shotgun (WGS) entry which is preliminary data.</text>
</comment>
<sequence length="331" mass="37589">MFKKTLFLGTLAVSTLSFANAETLTVYTYDSFASDWGPAPKLEPIFEKQCGCDLKFVPFEDSVTMFNRVRLEGKKSKADVVLGLDQSLIEAADQSQLFTKTDIKLDNLHLPLNWQNQTYIPYDFGSFAFVYDKTKLSNPPKSLKELIERQDLRVIYQDPRTSSVGRGLLLWVNQVYPQDQVAQAWQQLTKHTVTVGKGWTETYGAFLKGESDLVLSYRSSPLYHQLNEQKQNYAATAFSEGNILQIEIAAKLKASKQTKLADQFLQFLLSSEAQNIISQSNVMFAVTDAPIEPHYDQLRHQVLTEKTIDTSNISHQQTKQWLAVWQNALAK</sequence>
<gene>
    <name evidence="8" type="ORF">JP32_02445</name>
</gene>
<dbReference type="NCBIfam" id="TIGR01276">
    <property type="entry name" value="thiB"/>
    <property type="match status" value="1"/>
</dbReference>
<dbReference type="GO" id="GO:0030976">
    <property type="term" value="F:thiamine pyrophosphate binding"/>
    <property type="evidence" value="ECO:0007669"/>
    <property type="project" value="TreeGrafter"/>
</dbReference>
<evidence type="ECO:0000256" key="5">
    <source>
        <dbReference type="ARBA" id="ARBA00022729"/>
    </source>
</evidence>
<evidence type="ECO:0000313" key="8">
    <source>
        <dbReference type="EMBL" id="KGQ33336.1"/>
    </source>
</evidence>
<dbReference type="GO" id="GO:0015888">
    <property type="term" value="P:thiamine transport"/>
    <property type="evidence" value="ECO:0007669"/>
    <property type="project" value="InterPro"/>
</dbReference>
<keyword evidence="4" id="KW-0813">Transport</keyword>
<protein>
    <recommendedName>
        <fullName evidence="3">Thiamine-binding periplasmic protein</fullName>
    </recommendedName>
</protein>
<evidence type="ECO:0000256" key="4">
    <source>
        <dbReference type="ARBA" id="ARBA00022448"/>
    </source>
</evidence>
<dbReference type="RefSeq" id="WP_039083516.1">
    <property type="nucleotide sequence ID" value="NZ_JPXS01000014.1"/>
</dbReference>
<dbReference type="GO" id="GO:0030975">
    <property type="term" value="F:thiamine binding"/>
    <property type="evidence" value="ECO:0007669"/>
    <property type="project" value="InterPro"/>
</dbReference>
<dbReference type="Proteomes" id="UP000030526">
    <property type="component" value="Unassembled WGS sequence"/>
</dbReference>